<feature type="transmembrane region" description="Helical" evidence="2">
    <location>
        <begin position="156"/>
        <end position="175"/>
    </location>
</feature>
<accession>A0ABU3Q457</accession>
<organism evidence="4 5">
    <name type="scientific">Sphingosinicella rhizophila</name>
    <dbReference type="NCBI Taxonomy" id="3050082"/>
    <lineage>
        <taxon>Bacteria</taxon>
        <taxon>Pseudomonadati</taxon>
        <taxon>Pseudomonadota</taxon>
        <taxon>Alphaproteobacteria</taxon>
        <taxon>Sphingomonadales</taxon>
        <taxon>Sphingosinicellaceae</taxon>
        <taxon>Sphingosinicella</taxon>
    </lineage>
</organism>
<proteinExistence type="predicted"/>
<evidence type="ECO:0000256" key="1">
    <source>
        <dbReference type="SAM" id="MobiDB-lite"/>
    </source>
</evidence>
<evidence type="ECO:0000313" key="5">
    <source>
        <dbReference type="Proteomes" id="UP001259572"/>
    </source>
</evidence>
<name>A0ABU3Q457_9SPHN</name>
<keyword evidence="2" id="KW-1133">Transmembrane helix</keyword>
<keyword evidence="5" id="KW-1185">Reference proteome</keyword>
<feature type="compositionally biased region" description="Low complexity" evidence="1">
    <location>
        <begin position="47"/>
        <end position="56"/>
    </location>
</feature>
<feature type="region of interest" description="Disordered" evidence="1">
    <location>
        <begin position="201"/>
        <end position="225"/>
    </location>
</feature>
<sequence length="389" mass="41292">MSRSRLLSIAALLGLVLPAAGAWAQDADTVGPPALRNFSISGEQTNAPAPAEEPAAVTPPPVVEIPPVRIAPEPTQPAASAETNASSPAASPADERSAGTRDNAPADRAAAAPVPEPTMPVEETRSFGPSEVPVIVSPELREPAQAPSAAEGRFPWLYAVAAGIAGLALLAFLLLRRREDQGEEELELANVLMPEAEPLPAPLAREPEPEPRAAAVTPPAQPRRPRLELEFKPGKAAATDAQASVEYELKIANVGDAEARRVRIEARLFNAQQDAEIGAFFSAPDPALATLAPRAIPPQSGALFKSVVALPKEQVREVVIQGRRLFIPMIAFNVLYEWGEGEAGQTSMSYLVGRETEPPAEKMAPFRLDLGPRIYRSVGFRPSKLALTV</sequence>
<keyword evidence="2" id="KW-0472">Membrane</keyword>
<keyword evidence="2" id="KW-0812">Transmembrane</keyword>
<evidence type="ECO:0000256" key="2">
    <source>
        <dbReference type="SAM" id="Phobius"/>
    </source>
</evidence>
<feature type="chain" id="PRO_5045727147" evidence="3">
    <location>
        <begin position="25"/>
        <end position="389"/>
    </location>
</feature>
<feature type="region of interest" description="Disordered" evidence="1">
    <location>
        <begin position="35"/>
        <end position="127"/>
    </location>
</feature>
<keyword evidence="3" id="KW-0732">Signal</keyword>
<feature type="compositionally biased region" description="Polar residues" evidence="1">
    <location>
        <begin position="77"/>
        <end position="89"/>
    </location>
</feature>
<gene>
    <name evidence="4" type="ORF">RQX22_02640</name>
</gene>
<feature type="signal peptide" evidence="3">
    <location>
        <begin position="1"/>
        <end position="24"/>
    </location>
</feature>
<dbReference type="Proteomes" id="UP001259572">
    <property type="component" value="Unassembled WGS sequence"/>
</dbReference>
<protein>
    <submittedName>
        <fullName evidence="4">Uncharacterized protein</fullName>
    </submittedName>
</protein>
<evidence type="ECO:0000313" key="4">
    <source>
        <dbReference type="EMBL" id="MDT9597844.1"/>
    </source>
</evidence>
<reference evidence="4 5" key="1">
    <citation type="submission" date="2023-05" db="EMBL/GenBank/DDBJ databases">
        <authorList>
            <person name="Guo Y."/>
        </authorList>
    </citation>
    <scope>NUCLEOTIDE SEQUENCE [LARGE SCALE GENOMIC DNA]</scope>
    <source>
        <strain evidence="4 5">GR2756</strain>
    </source>
</reference>
<comment type="caution">
    <text evidence="4">The sequence shown here is derived from an EMBL/GenBank/DDBJ whole genome shotgun (WGS) entry which is preliminary data.</text>
</comment>
<evidence type="ECO:0000256" key="3">
    <source>
        <dbReference type="SAM" id="SignalP"/>
    </source>
</evidence>
<dbReference type="RefSeq" id="WP_315723346.1">
    <property type="nucleotide sequence ID" value="NZ_JAVUPU010000001.1"/>
</dbReference>
<dbReference type="EMBL" id="JAVUPU010000001">
    <property type="protein sequence ID" value="MDT9597844.1"/>
    <property type="molecule type" value="Genomic_DNA"/>
</dbReference>